<reference evidence="1 2" key="1">
    <citation type="submission" date="2020-11" db="EMBL/GenBank/DDBJ databases">
        <title>genome sequence of strain KACC 18849.</title>
        <authorList>
            <person name="Gao J."/>
            <person name="Zhang X."/>
        </authorList>
    </citation>
    <scope>NUCLEOTIDE SEQUENCE [LARGE SCALE GENOMIC DNA]</scope>
    <source>
        <strain evidence="1 2">KACC 18849</strain>
    </source>
</reference>
<proteinExistence type="predicted"/>
<dbReference type="EMBL" id="JADWOX010000001">
    <property type="protein sequence ID" value="MBI1682377.1"/>
    <property type="molecule type" value="Genomic_DNA"/>
</dbReference>
<evidence type="ECO:0000313" key="2">
    <source>
        <dbReference type="Proteomes" id="UP000639859"/>
    </source>
</evidence>
<keyword evidence="2" id="KW-1185">Reference proteome</keyword>
<organism evidence="1 2">
    <name type="scientific">Caulobacter hibisci</name>
    <dbReference type="NCBI Taxonomy" id="2035993"/>
    <lineage>
        <taxon>Bacteria</taxon>
        <taxon>Pseudomonadati</taxon>
        <taxon>Pseudomonadota</taxon>
        <taxon>Alphaproteobacteria</taxon>
        <taxon>Caulobacterales</taxon>
        <taxon>Caulobacteraceae</taxon>
        <taxon>Caulobacter</taxon>
    </lineage>
</organism>
<protein>
    <submittedName>
        <fullName evidence="1">Uncharacterized protein</fullName>
    </submittedName>
</protein>
<dbReference type="RefSeq" id="WP_198574333.1">
    <property type="nucleotide sequence ID" value="NZ_JADWOX010000001.1"/>
</dbReference>
<name>A0ABS0SRZ6_9CAUL</name>
<dbReference type="Proteomes" id="UP000639859">
    <property type="component" value="Unassembled WGS sequence"/>
</dbReference>
<sequence length="87" mass="9311">MTQTMRERLIRSVGRATGWGIGPGAVILTTKQADDIVDGILAELRDGDKPMILAGLDSFKLAMAEEPRPGILADAFTAMIDAVRKGK</sequence>
<gene>
    <name evidence="1" type="ORF">I4Q42_01700</name>
</gene>
<evidence type="ECO:0000313" key="1">
    <source>
        <dbReference type="EMBL" id="MBI1682377.1"/>
    </source>
</evidence>
<accession>A0ABS0SRZ6</accession>
<comment type="caution">
    <text evidence="1">The sequence shown here is derived from an EMBL/GenBank/DDBJ whole genome shotgun (WGS) entry which is preliminary data.</text>
</comment>